<dbReference type="Pfam" id="PF20078">
    <property type="entry name" value="DUF6473"/>
    <property type="match status" value="1"/>
</dbReference>
<dbReference type="OrthoDB" id="7838347at2"/>
<dbReference type="Proteomes" id="UP000198994">
    <property type="component" value="Unassembled WGS sequence"/>
</dbReference>
<reference evidence="3" key="1">
    <citation type="submission" date="2016-10" db="EMBL/GenBank/DDBJ databases">
        <authorList>
            <person name="Varghese N."/>
            <person name="Submissions S."/>
        </authorList>
    </citation>
    <scope>NUCLEOTIDE SEQUENCE [LARGE SCALE GENOMIC DNA]</scope>
    <source>
        <strain evidence="3">DSM 10146</strain>
    </source>
</reference>
<feature type="domain" description="DUF6473" evidence="1">
    <location>
        <begin position="1"/>
        <end position="273"/>
    </location>
</feature>
<accession>A0A1G7F0W6</accession>
<evidence type="ECO:0000259" key="1">
    <source>
        <dbReference type="Pfam" id="PF20078"/>
    </source>
</evidence>
<gene>
    <name evidence="2" type="ORF">SAMN04488105_106194</name>
</gene>
<proteinExistence type="predicted"/>
<evidence type="ECO:0000313" key="2">
    <source>
        <dbReference type="EMBL" id="SDE69541.1"/>
    </source>
</evidence>
<evidence type="ECO:0000313" key="3">
    <source>
        <dbReference type="Proteomes" id="UP000198994"/>
    </source>
</evidence>
<sequence>MTYAATAQGALDYFACRYGRSRVLFRGPRRPLDGPYVGFLGGTDTYGRFIETPFPALCEAALDIPCVNFGVINAGLDLYLNDPGALHVAERASVTVLQIMGAQNMSNRYYSVHPRRNDRFLRASDRLQDLYPEVDFTEFHFNRHMLGRLHDLSPERFSEVTGELRLAWVARMKHLLTLLRGRVLLLWISDRLPPEKPVDTIEHEPLFIHRGMIETLRPRAAGYLEMPVSDKARQRGAPGMVYNDFEASAAAELLGPIAHEETAEALVPQLRDLLG</sequence>
<name>A0A1G7F0W6_9RHOB</name>
<keyword evidence="3" id="KW-1185">Reference proteome</keyword>
<dbReference type="InterPro" id="IPR045524">
    <property type="entry name" value="DUF6473"/>
</dbReference>
<organism evidence="2 3">
    <name type="scientific">Salipiger thiooxidans</name>
    <dbReference type="NCBI Taxonomy" id="282683"/>
    <lineage>
        <taxon>Bacteria</taxon>
        <taxon>Pseudomonadati</taxon>
        <taxon>Pseudomonadota</taxon>
        <taxon>Alphaproteobacteria</taxon>
        <taxon>Rhodobacterales</taxon>
        <taxon>Roseobacteraceae</taxon>
        <taxon>Salipiger</taxon>
    </lineage>
</organism>
<dbReference type="EMBL" id="FNAV01000006">
    <property type="protein sequence ID" value="SDE69541.1"/>
    <property type="molecule type" value="Genomic_DNA"/>
</dbReference>
<dbReference type="STRING" id="282683.SAMN04488105_106194"/>
<protein>
    <recommendedName>
        <fullName evidence="1">DUF6473 domain-containing protein</fullName>
    </recommendedName>
</protein>
<dbReference type="AlphaFoldDB" id="A0A1G7F0W6"/>
<dbReference type="RefSeq" id="WP_089958863.1">
    <property type="nucleotide sequence ID" value="NZ_FNAV01000006.1"/>
</dbReference>